<keyword evidence="1" id="KW-1133">Transmembrane helix</keyword>
<reference evidence="2 3" key="1">
    <citation type="journal article" date="2016" name="Nat. Commun.">
        <title>Thousands of microbial genomes shed light on interconnected biogeochemical processes in an aquifer system.</title>
        <authorList>
            <person name="Anantharaman K."/>
            <person name="Brown C.T."/>
            <person name="Hug L.A."/>
            <person name="Sharon I."/>
            <person name="Castelle C.J."/>
            <person name="Probst A.J."/>
            <person name="Thomas B.C."/>
            <person name="Singh A."/>
            <person name="Wilkins M.J."/>
            <person name="Karaoz U."/>
            <person name="Brodie E.L."/>
            <person name="Williams K.H."/>
            <person name="Hubbard S.S."/>
            <person name="Banfield J.F."/>
        </authorList>
    </citation>
    <scope>NUCLEOTIDE SEQUENCE [LARGE SCALE GENOMIC DNA]</scope>
</reference>
<sequence length="121" mass="13979">MFQNFVQFINKLRESEDATKKRWLIIFAAPTMFLIVAGWAFMLMDNLPPGDYGEIEKKSNFSQSTDIFKRGASIIGARFVAGGTLLTAELNRRFSRSQEVFSPNLKFYFEDIESINPKRLR</sequence>
<name>A0A1F8DQ54_9BACT</name>
<gene>
    <name evidence="2" type="ORF">A3A20_02990</name>
</gene>
<comment type="caution">
    <text evidence="2">The sequence shown here is derived from an EMBL/GenBank/DDBJ whole genome shotgun (WGS) entry which is preliminary data.</text>
</comment>
<organism evidence="2 3">
    <name type="scientific">Candidatus Wolfebacteria bacterium RIFCSPLOWO2_01_FULL_45_19</name>
    <dbReference type="NCBI Taxonomy" id="1802557"/>
    <lineage>
        <taxon>Bacteria</taxon>
        <taxon>Candidatus Wolfeibacteriota</taxon>
    </lineage>
</organism>
<evidence type="ECO:0000313" key="2">
    <source>
        <dbReference type="EMBL" id="OGM90761.1"/>
    </source>
</evidence>
<dbReference type="AlphaFoldDB" id="A0A1F8DQ54"/>
<protein>
    <submittedName>
        <fullName evidence="2">Uncharacterized protein</fullName>
    </submittedName>
</protein>
<dbReference type="Proteomes" id="UP000178946">
    <property type="component" value="Unassembled WGS sequence"/>
</dbReference>
<proteinExistence type="predicted"/>
<evidence type="ECO:0000313" key="3">
    <source>
        <dbReference type="Proteomes" id="UP000178946"/>
    </source>
</evidence>
<feature type="transmembrane region" description="Helical" evidence="1">
    <location>
        <begin position="23"/>
        <end position="42"/>
    </location>
</feature>
<evidence type="ECO:0000256" key="1">
    <source>
        <dbReference type="SAM" id="Phobius"/>
    </source>
</evidence>
<keyword evidence="1" id="KW-0472">Membrane</keyword>
<keyword evidence="1" id="KW-0812">Transmembrane</keyword>
<dbReference type="EMBL" id="MGIR01000008">
    <property type="protein sequence ID" value="OGM90761.1"/>
    <property type="molecule type" value="Genomic_DNA"/>
</dbReference>
<dbReference type="STRING" id="1802557.A3A20_02990"/>
<accession>A0A1F8DQ54</accession>